<reference evidence="1 2" key="1">
    <citation type="journal article" date="2018" name="Microbiol. Resour. Announc.">
        <title>Complete Genome Sequence of Acidithiobacillus ferridurans JCM 18981.</title>
        <authorList>
            <person name="Miyauchi T."/>
            <person name="Kouzuma A."/>
            <person name="Abe T."/>
            <person name="Watanabe K."/>
        </authorList>
    </citation>
    <scope>NUCLEOTIDE SEQUENCE [LARGE SCALE GENOMIC DNA]</scope>
    <source>
        <strain evidence="2">ATCC 33020 / DSM 29468 / JCM 18981 / 11Fe</strain>
    </source>
</reference>
<dbReference type="AlphaFoldDB" id="A0A2Z6IFG7"/>
<sequence>MMEEVGVGKPVSSPYHIGCSGWHYAHWVGAFYPPDLPSTRRLAFYAGRFHTVEINNSFYRLPGEKCLRAWHDGTPAGFLFALKASRFITHMKKLKDSEASLARLLGRAESLREKLGPVLFQLPPHWRRNAKRLERFLRVLPSGHCYAFEMRDPSWHHPEIYALLKAYNAAFCIFDIAGFQSPIQLTTDFAYIRLHGPSLSAYAGCYTTEALRAWAARIRTWDLRTVYVYFDNDQAAYATRNALELMGMLGL</sequence>
<organism evidence="1 2">
    <name type="scientific">Acidithiobacillus ferridurans</name>
    <dbReference type="NCBI Taxonomy" id="1232575"/>
    <lineage>
        <taxon>Bacteria</taxon>
        <taxon>Pseudomonadati</taxon>
        <taxon>Pseudomonadota</taxon>
        <taxon>Acidithiobacillia</taxon>
        <taxon>Acidithiobacillales</taxon>
        <taxon>Acidithiobacillaceae</taxon>
        <taxon>Acidithiobacillus</taxon>
    </lineage>
</organism>
<dbReference type="PANTHER" id="PTHR30348:SF4">
    <property type="entry name" value="DUF72 DOMAIN-CONTAINING PROTEIN"/>
    <property type="match status" value="1"/>
</dbReference>
<evidence type="ECO:0000313" key="2">
    <source>
        <dbReference type="Proteomes" id="UP000280188"/>
    </source>
</evidence>
<dbReference type="PANTHER" id="PTHR30348">
    <property type="entry name" value="UNCHARACTERIZED PROTEIN YECE"/>
    <property type="match status" value="1"/>
</dbReference>
<name>A0A2Z6IFG7_ACIFI</name>
<protein>
    <recommendedName>
        <fullName evidence="3">DUF72 domain-containing protein</fullName>
    </recommendedName>
</protein>
<dbReference type="InterPro" id="IPR002763">
    <property type="entry name" value="DUF72"/>
</dbReference>
<gene>
    <name evidence="1" type="ORF">AFERRID_06160</name>
</gene>
<dbReference type="EMBL" id="AP018795">
    <property type="protein sequence ID" value="BBF64398.1"/>
    <property type="molecule type" value="Genomic_DNA"/>
</dbReference>
<accession>A0A2Z6IFG7</accession>
<dbReference type="Gene3D" id="3.20.20.410">
    <property type="entry name" value="Protein of unknown function UPF0759"/>
    <property type="match status" value="1"/>
</dbReference>
<evidence type="ECO:0008006" key="3">
    <source>
        <dbReference type="Google" id="ProtNLM"/>
    </source>
</evidence>
<dbReference type="KEGG" id="afj:AFERRID_06160"/>
<dbReference type="SUPFAM" id="SSF117396">
    <property type="entry name" value="TM1631-like"/>
    <property type="match status" value="1"/>
</dbReference>
<keyword evidence="2" id="KW-1185">Reference proteome</keyword>
<dbReference type="Proteomes" id="UP000280188">
    <property type="component" value="Chromosome"/>
</dbReference>
<dbReference type="InterPro" id="IPR036520">
    <property type="entry name" value="UPF0759_sf"/>
</dbReference>
<proteinExistence type="predicted"/>
<dbReference type="Pfam" id="PF01904">
    <property type="entry name" value="DUF72"/>
    <property type="match status" value="1"/>
</dbReference>
<evidence type="ECO:0000313" key="1">
    <source>
        <dbReference type="EMBL" id="BBF64398.1"/>
    </source>
</evidence>